<dbReference type="Proteomes" id="UP000275719">
    <property type="component" value="Unassembled WGS sequence"/>
</dbReference>
<evidence type="ECO:0000313" key="1">
    <source>
        <dbReference type="EMBL" id="RRJ91819.1"/>
    </source>
</evidence>
<evidence type="ECO:0000313" key="2">
    <source>
        <dbReference type="Proteomes" id="UP000275719"/>
    </source>
</evidence>
<comment type="caution">
    <text evidence="1">The sequence shown here is derived from an EMBL/GenBank/DDBJ whole genome shotgun (WGS) entry which is preliminary data.</text>
</comment>
<name>A0A3P3WDW6_9FLAO</name>
<dbReference type="EMBL" id="RQVQ01000008">
    <property type="protein sequence ID" value="RRJ91819.1"/>
    <property type="molecule type" value="Genomic_DNA"/>
</dbReference>
<protein>
    <recommendedName>
        <fullName evidence="3">Lipocalin-like domain-containing protein</fullName>
    </recommendedName>
</protein>
<proteinExistence type="predicted"/>
<reference evidence="1 2" key="1">
    <citation type="submission" date="2018-11" db="EMBL/GenBank/DDBJ databases">
        <title>Flavobacterium sp. nov., YIM 102701-2 draft genome.</title>
        <authorList>
            <person name="Li G."/>
            <person name="Jiang Y."/>
        </authorList>
    </citation>
    <scope>NUCLEOTIDE SEQUENCE [LARGE SCALE GENOMIC DNA]</scope>
    <source>
        <strain evidence="1 2">YIM 102701-2</strain>
    </source>
</reference>
<accession>A0A3P3WDW6</accession>
<keyword evidence="2" id="KW-1185">Reference proteome</keyword>
<dbReference type="AlphaFoldDB" id="A0A3P3WDW6"/>
<gene>
    <name evidence="1" type="ORF">EG240_04480</name>
</gene>
<sequence>MGIEDYFNYGIQEKTIKTEIVTTSPSDLKGMWAIICANELTELDIDKDEGFLSLYSINDIYINLKIEKNSNKNEYILKYSSISSQRNYYENELKIVDEDIDKNKPIGKLIILEDGKAKLEWIGLYNLKKQKLEFVGKDFLLIKENGGKLPLILEKCE</sequence>
<evidence type="ECO:0008006" key="3">
    <source>
        <dbReference type="Google" id="ProtNLM"/>
    </source>
</evidence>
<organism evidence="1 2">
    <name type="scientific">Paenimyroides tangerinum</name>
    <dbReference type="NCBI Taxonomy" id="2488728"/>
    <lineage>
        <taxon>Bacteria</taxon>
        <taxon>Pseudomonadati</taxon>
        <taxon>Bacteroidota</taxon>
        <taxon>Flavobacteriia</taxon>
        <taxon>Flavobacteriales</taxon>
        <taxon>Flavobacteriaceae</taxon>
        <taxon>Paenimyroides</taxon>
    </lineage>
</organism>